<accession>A0AAW0LIH4</accession>
<keyword evidence="2" id="KW-1185">Reference proteome</keyword>
<comment type="caution">
    <text evidence="1">The sequence shown here is derived from an EMBL/GenBank/DDBJ whole genome shotgun (WGS) entry which is preliminary data.</text>
</comment>
<reference evidence="1 2" key="1">
    <citation type="journal article" date="2018" name="Sci. Data">
        <title>The draft genome sequence of cork oak.</title>
        <authorList>
            <person name="Ramos A.M."/>
            <person name="Usie A."/>
            <person name="Barbosa P."/>
            <person name="Barros P.M."/>
            <person name="Capote T."/>
            <person name="Chaves I."/>
            <person name="Simoes F."/>
            <person name="Abreu I."/>
            <person name="Carrasquinho I."/>
            <person name="Faro C."/>
            <person name="Guimaraes J.B."/>
            <person name="Mendonca D."/>
            <person name="Nobrega F."/>
            <person name="Rodrigues L."/>
            <person name="Saibo N.J.M."/>
            <person name="Varela M.C."/>
            <person name="Egas C."/>
            <person name="Matos J."/>
            <person name="Miguel C.M."/>
            <person name="Oliveira M.M."/>
            <person name="Ricardo C.P."/>
            <person name="Goncalves S."/>
        </authorList>
    </citation>
    <scope>NUCLEOTIDE SEQUENCE [LARGE SCALE GENOMIC DNA]</scope>
    <source>
        <strain evidence="2">cv. HL8</strain>
    </source>
</reference>
<name>A0AAW0LIH4_QUESU</name>
<dbReference type="AlphaFoldDB" id="A0AAW0LIH4"/>
<evidence type="ECO:0000313" key="2">
    <source>
        <dbReference type="Proteomes" id="UP000237347"/>
    </source>
</evidence>
<dbReference type="Proteomes" id="UP000237347">
    <property type="component" value="Unassembled WGS sequence"/>
</dbReference>
<protein>
    <submittedName>
        <fullName evidence="1">Uncharacterized protein</fullName>
    </submittedName>
</protein>
<gene>
    <name evidence="1" type="ORF">CFP56_041928</name>
</gene>
<sequence length="33" mass="3786">MSGQRIGTQSFGIILMNLDLRGFWVMGSNWITR</sequence>
<evidence type="ECO:0000313" key="1">
    <source>
        <dbReference type="EMBL" id="KAK7851417.1"/>
    </source>
</evidence>
<proteinExistence type="predicted"/>
<dbReference type="EMBL" id="PKMF04000087">
    <property type="protein sequence ID" value="KAK7851417.1"/>
    <property type="molecule type" value="Genomic_DNA"/>
</dbReference>
<organism evidence="1 2">
    <name type="scientific">Quercus suber</name>
    <name type="common">Cork oak</name>
    <dbReference type="NCBI Taxonomy" id="58331"/>
    <lineage>
        <taxon>Eukaryota</taxon>
        <taxon>Viridiplantae</taxon>
        <taxon>Streptophyta</taxon>
        <taxon>Embryophyta</taxon>
        <taxon>Tracheophyta</taxon>
        <taxon>Spermatophyta</taxon>
        <taxon>Magnoliopsida</taxon>
        <taxon>eudicotyledons</taxon>
        <taxon>Gunneridae</taxon>
        <taxon>Pentapetalae</taxon>
        <taxon>rosids</taxon>
        <taxon>fabids</taxon>
        <taxon>Fagales</taxon>
        <taxon>Fagaceae</taxon>
        <taxon>Quercus</taxon>
    </lineage>
</organism>